<protein>
    <submittedName>
        <fullName evidence="1">Uncharacterized protein</fullName>
    </submittedName>
</protein>
<dbReference type="Proteomes" id="UP000240811">
    <property type="component" value="Unassembled WGS sequence"/>
</dbReference>
<dbReference type="EMBL" id="PSQJ01000014">
    <property type="protein sequence ID" value="PTL86057.1"/>
    <property type="molecule type" value="Genomic_DNA"/>
</dbReference>
<proteinExistence type="predicted"/>
<reference evidence="2" key="1">
    <citation type="submission" date="2018-02" db="EMBL/GenBank/DDBJ databases">
        <title>Genome sequence of Candidatus Liberibacter europaeus.</title>
        <authorList>
            <person name="Frampton R.A."/>
            <person name="Thompson S.M."/>
            <person name="David C."/>
            <person name="Addison S.M."/>
            <person name="Smith G.R."/>
        </authorList>
    </citation>
    <scope>NUCLEOTIDE SEQUENCE [LARGE SCALE GENOMIC DNA]</scope>
</reference>
<dbReference type="AlphaFoldDB" id="A0A2T4VWA7"/>
<evidence type="ECO:0000313" key="1">
    <source>
        <dbReference type="EMBL" id="PTL86057.1"/>
    </source>
</evidence>
<comment type="caution">
    <text evidence="1">The sequence shown here is derived from an EMBL/GenBank/DDBJ whole genome shotgun (WGS) entry which is preliminary data.</text>
</comment>
<gene>
    <name evidence="1" type="ORF">C4617_05760</name>
</gene>
<evidence type="ECO:0000313" key="2">
    <source>
        <dbReference type="Proteomes" id="UP000240811"/>
    </source>
</evidence>
<name>A0A2T4VWA7_9HYPH</name>
<sequence>MIKKLRYFTSIILFLLIPNLSYTDDRLAVKKSYRKFKISSIILLSPIARFDVGSKSFDTGIEKSIGINISYPINYNIGLFNWSLK</sequence>
<organism evidence="1 2">
    <name type="scientific">Candidatus Liberibacter europaeus</name>
    <dbReference type="NCBI Taxonomy" id="744859"/>
    <lineage>
        <taxon>Bacteria</taxon>
        <taxon>Pseudomonadati</taxon>
        <taxon>Pseudomonadota</taxon>
        <taxon>Alphaproteobacteria</taxon>
        <taxon>Hyphomicrobiales</taxon>
        <taxon>Rhizobiaceae</taxon>
        <taxon>Liberibacter</taxon>
    </lineage>
</organism>
<accession>A0A2T4VWA7</accession>